<dbReference type="InterPro" id="IPR000719">
    <property type="entry name" value="Prot_kinase_dom"/>
</dbReference>
<dbReference type="HOGENOM" id="CLU_015979_0_0_1"/>
<dbReference type="CDD" id="cd14008">
    <property type="entry name" value="STKc_LKB1_CaMKK"/>
    <property type="match status" value="1"/>
</dbReference>
<feature type="compositionally biased region" description="Basic and acidic residues" evidence="7">
    <location>
        <begin position="590"/>
        <end position="600"/>
    </location>
</feature>
<dbReference type="Pfam" id="PF00069">
    <property type="entry name" value="Pkinase"/>
    <property type="match status" value="1"/>
</dbReference>
<dbReference type="PROSITE" id="PS00108">
    <property type="entry name" value="PROTEIN_KINASE_ST"/>
    <property type="match status" value="1"/>
</dbReference>
<dbReference type="Proteomes" id="UP000030669">
    <property type="component" value="Unassembled WGS sequence"/>
</dbReference>
<evidence type="ECO:0000256" key="4">
    <source>
        <dbReference type="ARBA" id="ARBA00022777"/>
    </source>
</evidence>
<organism evidence="9 10">
    <name type="scientific">Gloeophyllum trabeum (strain ATCC 11539 / FP-39264 / Madison 617)</name>
    <name type="common">Brown rot fungus</name>
    <dbReference type="NCBI Taxonomy" id="670483"/>
    <lineage>
        <taxon>Eukaryota</taxon>
        <taxon>Fungi</taxon>
        <taxon>Dikarya</taxon>
        <taxon>Basidiomycota</taxon>
        <taxon>Agaricomycotina</taxon>
        <taxon>Agaricomycetes</taxon>
        <taxon>Gloeophyllales</taxon>
        <taxon>Gloeophyllaceae</taxon>
        <taxon>Gloeophyllum</taxon>
    </lineage>
</organism>
<dbReference type="PROSITE" id="PS50011">
    <property type="entry name" value="PROTEIN_KINASE_DOM"/>
    <property type="match status" value="1"/>
</dbReference>
<feature type="compositionally biased region" description="Polar residues" evidence="7">
    <location>
        <begin position="480"/>
        <end position="492"/>
    </location>
</feature>
<feature type="compositionally biased region" description="Low complexity" evidence="7">
    <location>
        <begin position="628"/>
        <end position="639"/>
    </location>
</feature>
<dbReference type="PROSITE" id="PS00107">
    <property type="entry name" value="PROTEIN_KINASE_ATP"/>
    <property type="match status" value="1"/>
</dbReference>
<feature type="compositionally biased region" description="Acidic residues" evidence="7">
    <location>
        <begin position="838"/>
        <end position="849"/>
    </location>
</feature>
<dbReference type="InterPro" id="IPR008271">
    <property type="entry name" value="Ser/Thr_kinase_AS"/>
</dbReference>
<evidence type="ECO:0000259" key="8">
    <source>
        <dbReference type="PROSITE" id="PS50011"/>
    </source>
</evidence>
<dbReference type="OrthoDB" id="68483at2759"/>
<dbReference type="GO" id="GO:0007165">
    <property type="term" value="P:signal transduction"/>
    <property type="evidence" value="ECO:0007669"/>
    <property type="project" value="TreeGrafter"/>
</dbReference>
<evidence type="ECO:0000256" key="3">
    <source>
        <dbReference type="ARBA" id="ARBA00022741"/>
    </source>
</evidence>
<keyword evidence="3 6" id="KW-0547">Nucleotide-binding</keyword>
<feature type="region of interest" description="Disordered" evidence="7">
    <location>
        <begin position="669"/>
        <end position="688"/>
    </location>
</feature>
<dbReference type="Gene3D" id="1.10.510.10">
    <property type="entry name" value="Transferase(Phosphotransferase) domain 1"/>
    <property type="match status" value="1"/>
</dbReference>
<dbReference type="STRING" id="670483.S7PY49"/>
<dbReference type="eggNOG" id="KOG0585">
    <property type="taxonomic scope" value="Eukaryota"/>
</dbReference>
<feature type="region of interest" description="Disordered" evidence="7">
    <location>
        <begin position="812"/>
        <end position="876"/>
    </location>
</feature>
<feature type="compositionally biased region" description="Polar residues" evidence="7">
    <location>
        <begin position="568"/>
        <end position="580"/>
    </location>
</feature>
<evidence type="ECO:0000313" key="9">
    <source>
        <dbReference type="EMBL" id="EPQ52556.1"/>
    </source>
</evidence>
<dbReference type="OMA" id="PRINLEM"/>
<dbReference type="RefSeq" id="XP_007868860.1">
    <property type="nucleotide sequence ID" value="XM_007870669.1"/>
</dbReference>
<dbReference type="GO" id="GO:0005524">
    <property type="term" value="F:ATP binding"/>
    <property type="evidence" value="ECO:0007669"/>
    <property type="project" value="UniProtKB-UniRule"/>
</dbReference>
<dbReference type="InterPro" id="IPR017441">
    <property type="entry name" value="Protein_kinase_ATP_BS"/>
</dbReference>
<name>S7PY49_GLOTA</name>
<feature type="region of interest" description="Disordered" evidence="7">
    <location>
        <begin position="478"/>
        <end position="651"/>
    </location>
</feature>
<evidence type="ECO:0000256" key="6">
    <source>
        <dbReference type="PROSITE-ProRule" id="PRU10141"/>
    </source>
</evidence>
<evidence type="ECO:0000256" key="1">
    <source>
        <dbReference type="ARBA" id="ARBA00022527"/>
    </source>
</evidence>
<dbReference type="AlphaFoldDB" id="S7PY49"/>
<feature type="domain" description="Protein kinase" evidence="8">
    <location>
        <begin position="48"/>
        <end position="392"/>
    </location>
</feature>
<feature type="binding site" evidence="6">
    <location>
        <position position="78"/>
    </location>
    <ligand>
        <name>ATP</name>
        <dbReference type="ChEBI" id="CHEBI:30616"/>
    </ligand>
</feature>
<accession>S7PY49</accession>
<keyword evidence="1" id="KW-0723">Serine/threonine-protein kinase</keyword>
<dbReference type="KEGG" id="gtr:GLOTRDRAFT_140264"/>
<feature type="compositionally biased region" description="Polar residues" evidence="7">
    <location>
        <begin position="601"/>
        <end position="614"/>
    </location>
</feature>
<keyword evidence="4 9" id="KW-0418">Kinase</keyword>
<feature type="region of interest" description="Disordered" evidence="7">
    <location>
        <begin position="82"/>
        <end position="107"/>
    </location>
</feature>
<evidence type="ECO:0000256" key="5">
    <source>
        <dbReference type="ARBA" id="ARBA00022840"/>
    </source>
</evidence>
<gene>
    <name evidence="9" type="ORF">GLOTRDRAFT_140264</name>
</gene>
<dbReference type="PANTHER" id="PTHR43895">
    <property type="entry name" value="CALCIUM/CALMODULIN-DEPENDENT PROTEIN KINASE KINASE-RELATED"/>
    <property type="match status" value="1"/>
</dbReference>
<protein>
    <submittedName>
        <fullName evidence="9">Kinase-like protein</fullName>
    </submittedName>
</protein>
<dbReference type="SUPFAM" id="SSF56112">
    <property type="entry name" value="Protein kinase-like (PK-like)"/>
    <property type="match status" value="1"/>
</dbReference>
<dbReference type="GeneID" id="19304484"/>
<evidence type="ECO:0000313" key="10">
    <source>
        <dbReference type="Proteomes" id="UP000030669"/>
    </source>
</evidence>
<reference evidence="9 10" key="1">
    <citation type="journal article" date="2012" name="Science">
        <title>The Paleozoic origin of enzymatic lignin decomposition reconstructed from 31 fungal genomes.</title>
        <authorList>
            <person name="Floudas D."/>
            <person name="Binder M."/>
            <person name="Riley R."/>
            <person name="Barry K."/>
            <person name="Blanchette R.A."/>
            <person name="Henrissat B."/>
            <person name="Martinez A.T."/>
            <person name="Otillar R."/>
            <person name="Spatafora J.W."/>
            <person name="Yadav J.S."/>
            <person name="Aerts A."/>
            <person name="Benoit I."/>
            <person name="Boyd A."/>
            <person name="Carlson A."/>
            <person name="Copeland A."/>
            <person name="Coutinho P.M."/>
            <person name="de Vries R.P."/>
            <person name="Ferreira P."/>
            <person name="Findley K."/>
            <person name="Foster B."/>
            <person name="Gaskell J."/>
            <person name="Glotzer D."/>
            <person name="Gorecki P."/>
            <person name="Heitman J."/>
            <person name="Hesse C."/>
            <person name="Hori C."/>
            <person name="Igarashi K."/>
            <person name="Jurgens J.A."/>
            <person name="Kallen N."/>
            <person name="Kersten P."/>
            <person name="Kohler A."/>
            <person name="Kuees U."/>
            <person name="Kumar T.K.A."/>
            <person name="Kuo A."/>
            <person name="LaButti K."/>
            <person name="Larrondo L.F."/>
            <person name="Lindquist E."/>
            <person name="Ling A."/>
            <person name="Lombard V."/>
            <person name="Lucas S."/>
            <person name="Lundell T."/>
            <person name="Martin R."/>
            <person name="McLaughlin D.J."/>
            <person name="Morgenstern I."/>
            <person name="Morin E."/>
            <person name="Murat C."/>
            <person name="Nagy L.G."/>
            <person name="Nolan M."/>
            <person name="Ohm R.A."/>
            <person name="Patyshakuliyeva A."/>
            <person name="Rokas A."/>
            <person name="Ruiz-Duenas F.J."/>
            <person name="Sabat G."/>
            <person name="Salamov A."/>
            <person name="Samejima M."/>
            <person name="Schmutz J."/>
            <person name="Slot J.C."/>
            <person name="St John F."/>
            <person name="Stenlid J."/>
            <person name="Sun H."/>
            <person name="Sun S."/>
            <person name="Syed K."/>
            <person name="Tsang A."/>
            <person name="Wiebenga A."/>
            <person name="Young D."/>
            <person name="Pisabarro A."/>
            <person name="Eastwood D.C."/>
            <person name="Martin F."/>
            <person name="Cullen D."/>
            <person name="Grigoriev I.V."/>
            <person name="Hibbett D.S."/>
        </authorList>
    </citation>
    <scope>NUCLEOTIDE SEQUENCE [LARGE SCALE GENOMIC DNA]</scope>
    <source>
        <strain evidence="9 10">ATCC 11539</strain>
    </source>
</reference>
<keyword evidence="10" id="KW-1185">Reference proteome</keyword>
<keyword evidence="2" id="KW-0808">Transferase</keyword>
<dbReference type="GO" id="GO:0004674">
    <property type="term" value="F:protein serine/threonine kinase activity"/>
    <property type="evidence" value="ECO:0007669"/>
    <property type="project" value="UniProtKB-KW"/>
</dbReference>
<dbReference type="InterPro" id="IPR011009">
    <property type="entry name" value="Kinase-like_dom_sf"/>
</dbReference>
<keyword evidence="5 6" id="KW-0067">ATP-binding</keyword>
<evidence type="ECO:0000256" key="7">
    <source>
        <dbReference type="SAM" id="MobiDB-lite"/>
    </source>
</evidence>
<proteinExistence type="predicted"/>
<feature type="compositionally biased region" description="Pro residues" evidence="7">
    <location>
        <begin position="867"/>
        <end position="876"/>
    </location>
</feature>
<dbReference type="EMBL" id="KB469307">
    <property type="protein sequence ID" value="EPQ52556.1"/>
    <property type="molecule type" value="Genomic_DNA"/>
</dbReference>
<feature type="region of interest" description="Disordered" evidence="7">
    <location>
        <begin position="1"/>
        <end position="26"/>
    </location>
</feature>
<sequence length="876" mass="97549">MADGSLPPEDSATAMDVHPPLDPTDGVRMTAAIRESYTDSGLPVINQYIRGPMIGKGQHGDVYLAWDLLHEKQPVAIKSVRRRNPRAEKMKKLRRPSNMPSSPHIPLSERLSSTEQKIRKEIAIMKKLRHAHIVRLLEVIDDKLYSRIFMVMEFLGGGEVKWRDRNGRPVLHVDQSRRIIRDVILGLEYLHYQGIIHRDIKPANLMYTSDRRAVKITDFGVSHFSYAQRLAAAGQRKATGDALDDSILMDESDLSRTAGTPAFMAPEVIYEIGTMSADGQTSVTPLTPPKRQISKAIDVWALGVTLYCLLFGTTPFFDEDMNEYPVYQMICNQDWDLPATMGSDKIESGPRHPPKTKHDTEGNIVVRLLERLLEKDAEKRITLDQVKRHPWFLRDIPNPDAWIRETSPSNEEQVTVTEDDASDAMSDVRFRWTKRLTRPISNLWKTVRTQRSFRSRHEEDDDDFKCIGQRSAPHVMVTRAKSTGSRPPTATGSLEKGKARRLAPLAPEYKNESSPDVISHMRSRSTDRLPSPRHQSAQIAGSFGKARRGSETLLVPRPRHALPPTPRSAHSASPTASSIGDDSPYGGKGSADRSPDEPSRNRFSLSSWIPTSLRPSRHTSYGPAPHEASTSTSTSAASSPRGTHVRGSPIADLYARRSEEAFTIVPKRAASSEKASESLTAARRASSWGETAEYMRHSEDVTSVHSADQWESAGVDKEVMHLGAGGILLNEPLHPAASAVRLVTGSSPPSSYPLVPLHPQTERLFSETGDVPPAADPAVQDLVRQAQAHPRSHTTSPLAQVYYSDNRYQDFEDDSSSFFGRNSDDEERPTLNTSQMYNEEDEESDDEAITLEVRRRRPSVSVTMASSPPPPDSSEE</sequence>
<dbReference type="PANTHER" id="PTHR43895:SF152">
    <property type="entry name" value="SERINE_THREONINE-PROTEIN KINASE TOS3"/>
    <property type="match status" value="1"/>
</dbReference>
<dbReference type="Gene3D" id="3.30.200.20">
    <property type="entry name" value="Phosphorylase Kinase, domain 1"/>
    <property type="match status" value="1"/>
</dbReference>
<evidence type="ECO:0000256" key="2">
    <source>
        <dbReference type="ARBA" id="ARBA00022679"/>
    </source>
</evidence>
<dbReference type="SMART" id="SM00220">
    <property type="entry name" value="S_TKc"/>
    <property type="match status" value="1"/>
</dbReference>